<dbReference type="GO" id="GO:0046813">
    <property type="term" value="P:receptor-mediated virion attachment to host cell"/>
    <property type="evidence" value="ECO:0007669"/>
    <property type="project" value="TreeGrafter"/>
</dbReference>
<name>A3ILT0_9CHRO</name>
<dbReference type="OrthoDB" id="421195at2"/>
<organism evidence="3 4">
    <name type="scientific">Crocosphaera chwakensis CCY0110</name>
    <dbReference type="NCBI Taxonomy" id="391612"/>
    <lineage>
        <taxon>Bacteria</taxon>
        <taxon>Bacillati</taxon>
        <taxon>Cyanobacteriota</taxon>
        <taxon>Cyanophyceae</taxon>
        <taxon>Oscillatoriophycideae</taxon>
        <taxon>Chroococcales</taxon>
        <taxon>Aphanothecaceae</taxon>
        <taxon>Crocosphaera</taxon>
        <taxon>Crocosphaera chwakensis</taxon>
    </lineage>
</organism>
<protein>
    <submittedName>
        <fullName evidence="3">TPR repeat</fullName>
    </submittedName>
</protein>
<dbReference type="EMBL" id="AAXW01000005">
    <property type="protein sequence ID" value="EAZ92731.1"/>
    <property type="molecule type" value="Genomic_DNA"/>
</dbReference>
<evidence type="ECO:0000313" key="3">
    <source>
        <dbReference type="EMBL" id="EAZ92731.1"/>
    </source>
</evidence>
<dbReference type="Proteomes" id="UP000003781">
    <property type="component" value="Unassembled WGS sequence"/>
</dbReference>
<dbReference type="InterPro" id="IPR019734">
    <property type="entry name" value="TPR_rpt"/>
</dbReference>
<sequence>MGVICGGGNANKSLGDNQGAIADYNQAIKLNPDYAAAYNNRGIAKKSFGDKQGAIFDYNQAAQLYSQQNKMDKYLDAVEQVKKLENK</sequence>
<dbReference type="Gene3D" id="1.25.40.10">
    <property type="entry name" value="Tetratricopeptide repeat domain"/>
    <property type="match status" value="1"/>
</dbReference>
<dbReference type="PANTHER" id="PTHR44858:SF1">
    <property type="entry name" value="UDP-N-ACETYLGLUCOSAMINE--PEPTIDE N-ACETYLGLUCOSAMINYLTRANSFERASE SPINDLY-RELATED"/>
    <property type="match status" value="1"/>
</dbReference>
<dbReference type="InterPro" id="IPR050498">
    <property type="entry name" value="Ycf3"/>
</dbReference>
<keyword evidence="1" id="KW-0677">Repeat</keyword>
<proteinExistence type="predicted"/>
<evidence type="ECO:0000313" key="4">
    <source>
        <dbReference type="Proteomes" id="UP000003781"/>
    </source>
</evidence>
<comment type="caution">
    <text evidence="3">The sequence shown here is derived from an EMBL/GenBank/DDBJ whole genome shotgun (WGS) entry which is preliminary data.</text>
</comment>
<dbReference type="RefSeq" id="WP_008274304.1">
    <property type="nucleotide sequence ID" value="NZ_AAXW01000005.1"/>
</dbReference>
<dbReference type="SMART" id="SM00028">
    <property type="entry name" value="TPR"/>
    <property type="match status" value="2"/>
</dbReference>
<accession>A3ILT0</accession>
<dbReference type="PANTHER" id="PTHR44858">
    <property type="entry name" value="TETRATRICOPEPTIDE REPEAT PROTEIN 6"/>
    <property type="match status" value="1"/>
</dbReference>
<gene>
    <name evidence="3" type="ORF">CY0110_24231</name>
</gene>
<dbReference type="eggNOG" id="COG0457">
    <property type="taxonomic scope" value="Bacteria"/>
</dbReference>
<dbReference type="Pfam" id="PF13414">
    <property type="entry name" value="TPR_11"/>
    <property type="match status" value="1"/>
</dbReference>
<dbReference type="GO" id="GO:0009279">
    <property type="term" value="C:cell outer membrane"/>
    <property type="evidence" value="ECO:0007669"/>
    <property type="project" value="TreeGrafter"/>
</dbReference>
<evidence type="ECO:0000256" key="1">
    <source>
        <dbReference type="ARBA" id="ARBA00022737"/>
    </source>
</evidence>
<keyword evidence="2" id="KW-0802">TPR repeat</keyword>
<evidence type="ECO:0000256" key="2">
    <source>
        <dbReference type="ARBA" id="ARBA00022803"/>
    </source>
</evidence>
<dbReference type="InterPro" id="IPR011990">
    <property type="entry name" value="TPR-like_helical_dom_sf"/>
</dbReference>
<dbReference type="SUPFAM" id="SSF48452">
    <property type="entry name" value="TPR-like"/>
    <property type="match status" value="1"/>
</dbReference>
<keyword evidence="4" id="KW-1185">Reference proteome</keyword>
<reference evidence="3 4" key="1">
    <citation type="submission" date="2007-03" db="EMBL/GenBank/DDBJ databases">
        <authorList>
            <person name="Stal L."/>
            <person name="Ferriera S."/>
            <person name="Johnson J."/>
            <person name="Kravitz S."/>
            <person name="Beeson K."/>
            <person name="Sutton G."/>
            <person name="Rogers Y.-H."/>
            <person name="Friedman R."/>
            <person name="Frazier M."/>
            <person name="Venter J.C."/>
        </authorList>
    </citation>
    <scope>NUCLEOTIDE SEQUENCE [LARGE SCALE GENOMIC DNA]</scope>
    <source>
        <strain evidence="3 4">CCY0110</strain>
    </source>
</reference>
<dbReference type="AlphaFoldDB" id="A3ILT0"/>